<sequence length="137" mass="15376">MVKKAHAASVSGGHCSWLLFSVGDQDCTGSYIPIGFTFLGPSLFIVGGPLPVGVYRCWRDIGAALGELRYPEAVLPAVYRWFIVKPTKVDLLTVLDKEFKFCFRPYCKLEAAFGEYCFYRGRVVVEFSLMQLLTLTF</sequence>
<accession>W9RVU0</accession>
<dbReference type="AlphaFoldDB" id="W9RVU0"/>
<keyword evidence="2" id="KW-1185">Reference proteome</keyword>
<evidence type="ECO:0000313" key="2">
    <source>
        <dbReference type="Proteomes" id="UP000030645"/>
    </source>
</evidence>
<protein>
    <submittedName>
        <fullName evidence="1">Uncharacterized protein</fullName>
    </submittedName>
</protein>
<organism evidence="1 2">
    <name type="scientific">Morus notabilis</name>
    <dbReference type="NCBI Taxonomy" id="981085"/>
    <lineage>
        <taxon>Eukaryota</taxon>
        <taxon>Viridiplantae</taxon>
        <taxon>Streptophyta</taxon>
        <taxon>Embryophyta</taxon>
        <taxon>Tracheophyta</taxon>
        <taxon>Spermatophyta</taxon>
        <taxon>Magnoliopsida</taxon>
        <taxon>eudicotyledons</taxon>
        <taxon>Gunneridae</taxon>
        <taxon>Pentapetalae</taxon>
        <taxon>rosids</taxon>
        <taxon>fabids</taxon>
        <taxon>Rosales</taxon>
        <taxon>Moraceae</taxon>
        <taxon>Moreae</taxon>
        <taxon>Morus</taxon>
    </lineage>
</organism>
<reference evidence="2" key="1">
    <citation type="submission" date="2013-01" db="EMBL/GenBank/DDBJ databases">
        <title>Draft Genome Sequence of a Mulberry Tree, Morus notabilis C.K. Schneid.</title>
        <authorList>
            <person name="He N."/>
            <person name="Zhao S."/>
        </authorList>
    </citation>
    <scope>NUCLEOTIDE SEQUENCE</scope>
</reference>
<gene>
    <name evidence="1" type="ORF">L484_023021</name>
</gene>
<proteinExistence type="predicted"/>
<dbReference type="EMBL" id="KE345183">
    <property type="protein sequence ID" value="EXB94913.1"/>
    <property type="molecule type" value="Genomic_DNA"/>
</dbReference>
<dbReference type="Proteomes" id="UP000030645">
    <property type="component" value="Unassembled WGS sequence"/>
</dbReference>
<name>W9RVU0_9ROSA</name>
<evidence type="ECO:0000313" key="1">
    <source>
        <dbReference type="EMBL" id="EXB94913.1"/>
    </source>
</evidence>